<sequence>MYVHDLDQFILFSYQYYRHDRTYQCIKQVAILRIMGKLHQHVYRSSSDNGPHLIMAIYLVELFQIRFIYVMMKLKVNPKMIHLGHN</sequence>
<accession>A0ABD2AQE2</accession>
<protein>
    <submittedName>
        <fullName evidence="2">Uncharacterized protein</fullName>
    </submittedName>
</protein>
<feature type="transmembrane region" description="Helical" evidence="1">
    <location>
        <begin position="53"/>
        <end position="72"/>
    </location>
</feature>
<keyword evidence="1" id="KW-0472">Membrane</keyword>
<reference evidence="2 3" key="1">
    <citation type="journal article" date="2024" name="Ann. Entomol. Soc. Am.">
        <title>Genomic analyses of the southern and eastern yellowjacket wasps (Hymenoptera: Vespidae) reveal evolutionary signatures of social life.</title>
        <authorList>
            <person name="Catto M.A."/>
            <person name="Caine P.B."/>
            <person name="Orr S.E."/>
            <person name="Hunt B.G."/>
            <person name="Goodisman M.A.D."/>
        </authorList>
    </citation>
    <scope>NUCLEOTIDE SEQUENCE [LARGE SCALE GENOMIC DNA]</scope>
    <source>
        <strain evidence="2">232</strain>
        <tissue evidence="2">Head and thorax</tissue>
    </source>
</reference>
<evidence type="ECO:0000313" key="2">
    <source>
        <dbReference type="EMBL" id="KAL2722110.1"/>
    </source>
</evidence>
<name>A0ABD2AQE2_VESMC</name>
<dbReference type="EMBL" id="JAYRBN010000116">
    <property type="protein sequence ID" value="KAL2722110.1"/>
    <property type="molecule type" value="Genomic_DNA"/>
</dbReference>
<dbReference type="AlphaFoldDB" id="A0ABD2AQE2"/>
<organism evidence="2 3">
    <name type="scientific">Vespula maculifrons</name>
    <name type="common">Eastern yellow jacket</name>
    <name type="synonym">Wasp</name>
    <dbReference type="NCBI Taxonomy" id="7453"/>
    <lineage>
        <taxon>Eukaryota</taxon>
        <taxon>Metazoa</taxon>
        <taxon>Ecdysozoa</taxon>
        <taxon>Arthropoda</taxon>
        <taxon>Hexapoda</taxon>
        <taxon>Insecta</taxon>
        <taxon>Pterygota</taxon>
        <taxon>Neoptera</taxon>
        <taxon>Endopterygota</taxon>
        <taxon>Hymenoptera</taxon>
        <taxon>Apocrita</taxon>
        <taxon>Aculeata</taxon>
        <taxon>Vespoidea</taxon>
        <taxon>Vespidae</taxon>
        <taxon>Vespinae</taxon>
        <taxon>Vespula</taxon>
    </lineage>
</organism>
<evidence type="ECO:0000313" key="3">
    <source>
        <dbReference type="Proteomes" id="UP001607303"/>
    </source>
</evidence>
<evidence type="ECO:0000256" key="1">
    <source>
        <dbReference type="SAM" id="Phobius"/>
    </source>
</evidence>
<comment type="caution">
    <text evidence="2">The sequence shown here is derived from an EMBL/GenBank/DDBJ whole genome shotgun (WGS) entry which is preliminary data.</text>
</comment>
<keyword evidence="1" id="KW-0812">Transmembrane</keyword>
<keyword evidence="1" id="KW-1133">Transmembrane helix</keyword>
<keyword evidence="3" id="KW-1185">Reference proteome</keyword>
<proteinExistence type="predicted"/>
<dbReference type="Proteomes" id="UP001607303">
    <property type="component" value="Unassembled WGS sequence"/>
</dbReference>
<gene>
    <name evidence="2" type="ORF">V1477_020930</name>
</gene>